<name>A0A329QSR1_9ACTN</name>
<dbReference type="RefSeq" id="WP_112258033.1">
    <property type="nucleotide sequence ID" value="NZ_QMIG01000006.1"/>
</dbReference>
<evidence type="ECO:0000313" key="1">
    <source>
        <dbReference type="EMBL" id="RAW15430.1"/>
    </source>
</evidence>
<organism evidence="1 2">
    <name type="scientific">Phytoactinopolyspora halophila</name>
    <dbReference type="NCBI Taxonomy" id="1981511"/>
    <lineage>
        <taxon>Bacteria</taxon>
        <taxon>Bacillati</taxon>
        <taxon>Actinomycetota</taxon>
        <taxon>Actinomycetes</taxon>
        <taxon>Jiangellales</taxon>
        <taxon>Jiangellaceae</taxon>
        <taxon>Phytoactinopolyspora</taxon>
    </lineage>
</organism>
<dbReference type="AlphaFoldDB" id="A0A329QSR1"/>
<comment type="caution">
    <text evidence="1">The sequence shown here is derived from an EMBL/GenBank/DDBJ whole genome shotgun (WGS) entry which is preliminary data.</text>
</comment>
<accession>A0A329QSR1</accession>
<dbReference type="EMBL" id="QMIG01000006">
    <property type="protein sequence ID" value="RAW15430.1"/>
    <property type="molecule type" value="Genomic_DNA"/>
</dbReference>
<dbReference type="Proteomes" id="UP000250462">
    <property type="component" value="Unassembled WGS sequence"/>
</dbReference>
<evidence type="ECO:0000313" key="2">
    <source>
        <dbReference type="Proteomes" id="UP000250462"/>
    </source>
</evidence>
<evidence type="ECO:0008006" key="3">
    <source>
        <dbReference type="Google" id="ProtNLM"/>
    </source>
</evidence>
<reference evidence="1 2" key="1">
    <citation type="submission" date="2018-06" db="EMBL/GenBank/DDBJ databases">
        <title>Phytoactinopolyspora halophila sp. nov., a novel halophilic actinomycete isolated from a saline soil in China.</title>
        <authorList>
            <person name="Tang S.-K."/>
        </authorList>
    </citation>
    <scope>NUCLEOTIDE SEQUENCE [LARGE SCALE GENOMIC DNA]</scope>
    <source>
        <strain evidence="1 2">YIM 96934</strain>
    </source>
</reference>
<protein>
    <recommendedName>
        <fullName evidence="3">BrnT family toxin</fullName>
    </recommendedName>
</protein>
<keyword evidence="2" id="KW-1185">Reference proteome</keyword>
<gene>
    <name evidence="1" type="ORF">DPM12_09285</name>
</gene>
<proteinExistence type="predicted"/>
<sequence>MPARDEEYNGVRYEDMIFDDVDWSEVGEHDPARRAQRKGAPEENILTGWADEAVRDERRWVRSAGSRSGITVKVTGYSPTAGLIITVIVAPKDQPPRWRWWGATAWKAKKAERESYEGER</sequence>
<dbReference type="OrthoDB" id="4630804at2"/>